<reference evidence="1 2" key="1">
    <citation type="submission" date="2017-03" db="EMBL/GenBank/DDBJ databases">
        <authorList>
            <person name="Afonso C.L."/>
            <person name="Miller P.J."/>
            <person name="Scott M.A."/>
            <person name="Spackman E."/>
            <person name="Goraichik I."/>
            <person name="Dimitrov K.M."/>
            <person name="Suarez D.L."/>
            <person name="Swayne D.E."/>
        </authorList>
    </citation>
    <scope>NUCLEOTIDE SEQUENCE [LARGE SCALE GENOMIC DNA]</scope>
    <source>
        <strain evidence="1 2">DNF00076</strain>
    </source>
</reference>
<organism evidence="1 2">
    <name type="scientific">Hoylesella timonensis</name>
    <dbReference type="NCBI Taxonomy" id="386414"/>
    <lineage>
        <taxon>Bacteria</taxon>
        <taxon>Pseudomonadati</taxon>
        <taxon>Bacteroidota</taxon>
        <taxon>Bacteroidia</taxon>
        <taxon>Bacteroidales</taxon>
        <taxon>Prevotellaceae</taxon>
        <taxon>Hoylesella</taxon>
    </lineage>
</organism>
<dbReference type="Proteomes" id="UP000236634">
    <property type="component" value="Unassembled WGS sequence"/>
</dbReference>
<sequence>MRGYFKIGMLSYLNAHNVYRGDKLKKVLSNERYKMLAMQNLLLSVFVNINDNKTAIEKLRNRKRQE</sequence>
<dbReference type="EMBL" id="NBAX01000003">
    <property type="protein sequence ID" value="PNP95590.1"/>
    <property type="molecule type" value="Genomic_DNA"/>
</dbReference>
<name>A0A2K0XM13_9BACT</name>
<proteinExistence type="predicted"/>
<accession>A0A2K0XM13</accession>
<comment type="caution">
    <text evidence="1">The sequence shown here is derived from an EMBL/GenBank/DDBJ whole genome shotgun (WGS) entry which is preliminary data.</text>
</comment>
<gene>
    <name evidence="1" type="ORF">BFS16_04315</name>
</gene>
<evidence type="ECO:0008006" key="3">
    <source>
        <dbReference type="Google" id="ProtNLM"/>
    </source>
</evidence>
<evidence type="ECO:0000313" key="1">
    <source>
        <dbReference type="EMBL" id="PNP95590.1"/>
    </source>
</evidence>
<dbReference type="AlphaFoldDB" id="A0A2K0XM13"/>
<protein>
    <recommendedName>
        <fullName evidence="3">Transposase</fullName>
    </recommendedName>
</protein>
<evidence type="ECO:0000313" key="2">
    <source>
        <dbReference type="Proteomes" id="UP000236634"/>
    </source>
</evidence>